<feature type="compositionally biased region" description="Low complexity" evidence="1">
    <location>
        <begin position="113"/>
        <end position="132"/>
    </location>
</feature>
<dbReference type="Proteomes" id="UP000267821">
    <property type="component" value="Unassembled WGS sequence"/>
</dbReference>
<proteinExistence type="predicted"/>
<accession>A0A3N4LPI4</accession>
<dbReference type="InParanoid" id="A0A3N4LPI4"/>
<evidence type="ECO:0000313" key="2">
    <source>
        <dbReference type="EMBL" id="RPB24813.1"/>
    </source>
</evidence>
<evidence type="ECO:0000313" key="3">
    <source>
        <dbReference type="Proteomes" id="UP000267821"/>
    </source>
</evidence>
<organism evidence="2 3">
    <name type="scientific">Terfezia boudieri ATCC MYA-4762</name>
    <dbReference type="NCBI Taxonomy" id="1051890"/>
    <lineage>
        <taxon>Eukaryota</taxon>
        <taxon>Fungi</taxon>
        <taxon>Dikarya</taxon>
        <taxon>Ascomycota</taxon>
        <taxon>Pezizomycotina</taxon>
        <taxon>Pezizomycetes</taxon>
        <taxon>Pezizales</taxon>
        <taxon>Pezizaceae</taxon>
        <taxon>Terfezia</taxon>
    </lineage>
</organism>
<keyword evidence="3" id="KW-1185">Reference proteome</keyword>
<feature type="region of interest" description="Disordered" evidence="1">
    <location>
        <begin position="95"/>
        <end position="134"/>
    </location>
</feature>
<feature type="region of interest" description="Disordered" evidence="1">
    <location>
        <begin position="1"/>
        <end position="31"/>
    </location>
</feature>
<evidence type="ECO:0000256" key="1">
    <source>
        <dbReference type="SAM" id="MobiDB-lite"/>
    </source>
</evidence>
<dbReference type="OrthoDB" id="5352729at2759"/>
<gene>
    <name evidence="2" type="ORF">L211DRAFT_848630</name>
</gene>
<dbReference type="AlphaFoldDB" id="A0A3N4LPI4"/>
<name>A0A3N4LPI4_9PEZI</name>
<dbReference type="EMBL" id="ML121540">
    <property type="protein sequence ID" value="RPB24813.1"/>
    <property type="molecule type" value="Genomic_DNA"/>
</dbReference>
<sequence>MTDMQPEYTTPLFQAHLSSPGRKRRRDEPSTLGELDLDLMATSWDASSTTPSSTFSRPFGNTQYQVHASSKPSALRIKHQHDLRTYSAATAASIHKPSVLSSQRHKRSRVALSSTSPNSSFTTTTRSRSPSPMACSQEIHLSPEIAPATLSDETVSNPIKPPAIQGQRCHICSRAQLLSFASAITDCEQCDKPTCGVCARACTSCDERVCGKCCREKGDFTFCVACYGIMEKRNKV</sequence>
<reference evidence="2 3" key="1">
    <citation type="journal article" date="2018" name="Nat. Ecol. Evol.">
        <title>Pezizomycetes genomes reveal the molecular basis of ectomycorrhizal truffle lifestyle.</title>
        <authorList>
            <person name="Murat C."/>
            <person name="Payen T."/>
            <person name="Noel B."/>
            <person name="Kuo A."/>
            <person name="Morin E."/>
            <person name="Chen J."/>
            <person name="Kohler A."/>
            <person name="Krizsan K."/>
            <person name="Balestrini R."/>
            <person name="Da Silva C."/>
            <person name="Montanini B."/>
            <person name="Hainaut M."/>
            <person name="Levati E."/>
            <person name="Barry K.W."/>
            <person name="Belfiori B."/>
            <person name="Cichocki N."/>
            <person name="Clum A."/>
            <person name="Dockter R.B."/>
            <person name="Fauchery L."/>
            <person name="Guy J."/>
            <person name="Iotti M."/>
            <person name="Le Tacon F."/>
            <person name="Lindquist E.A."/>
            <person name="Lipzen A."/>
            <person name="Malagnac F."/>
            <person name="Mello A."/>
            <person name="Molinier V."/>
            <person name="Miyauchi S."/>
            <person name="Poulain J."/>
            <person name="Riccioni C."/>
            <person name="Rubini A."/>
            <person name="Sitrit Y."/>
            <person name="Splivallo R."/>
            <person name="Traeger S."/>
            <person name="Wang M."/>
            <person name="Zifcakova L."/>
            <person name="Wipf D."/>
            <person name="Zambonelli A."/>
            <person name="Paolocci F."/>
            <person name="Nowrousian M."/>
            <person name="Ottonello S."/>
            <person name="Baldrian P."/>
            <person name="Spatafora J.W."/>
            <person name="Henrissat B."/>
            <person name="Nagy L.G."/>
            <person name="Aury J.M."/>
            <person name="Wincker P."/>
            <person name="Grigoriev I.V."/>
            <person name="Bonfante P."/>
            <person name="Martin F.M."/>
        </authorList>
    </citation>
    <scope>NUCLEOTIDE SEQUENCE [LARGE SCALE GENOMIC DNA]</scope>
    <source>
        <strain evidence="2 3">ATCC MYA-4762</strain>
    </source>
</reference>
<protein>
    <submittedName>
        <fullName evidence="2">Uncharacterized protein</fullName>
    </submittedName>
</protein>